<evidence type="ECO:0000256" key="6">
    <source>
        <dbReference type="ARBA" id="ARBA00022692"/>
    </source>
</evidence>
<evidence type="ECO:0000256" key="4">
    <source>
        <dbReference type="ARBA" id="ARBA00022676"/>
    </source>
</evidence>
<dbReference type="GO" id="GO:0008120">
    <property type="term" value="F:ceramide glucosyltransferase activity"/>
    <property type="evidence" value="ECO:0007669"/>
    <property type="project" value="TreeGrafter"/>
</dbReference>
<dbReference type="EMBL" id="CP003364">
    <property type="protein sequence ID" value="AGA29387.1"/>
    <property type="molecule type" value="Genomic_DNA"/>
</dbReference>
<evidence type="ECO:0000313" key="10">
    <source>
        <dbReference type="EMBL" id="AGA29387.1"/>
    </source>
</evidence>
<dbReference type="Pfam" id="PF13506">
    <property type="entry name" value="Glyco_transf_21"/>
    <property type="match status" value="1"/>
</dbReference>
<evidence type="ECO:0000256" key="1">
    <source>
        <dbReference type="ARBA" id="ARBA00004141"/>
    </source>
</evidence>
<comment type="pathway">
    <text evidence="3">Sphingolipid metabolism.</text>
</comment>
<keyword evidence="4" id="KW-0328">Glycosyltransferase</keyword>
<comment type="subcellular location">
    <subcellularLocation>
        <location evidence="1">Membrane</location>
        <topology evidence="1">Multi-pass membrane protein</topology>
    </subcellularLocation>
</comment>
<dbReference type="eggNOG" id="COG1215">
    <property type="taxonomic scope" value="Bacteria"/>
</dbReference>
<evidence type="ECO:0000256" key="9">
    <source>
        <dbReference type="SAM" id="Phobius"/>
    </source>
</evidence>
<evidence type="ECO:0000313" key="11">
    <source>
        <dbReference type="Proteomes" id="UP000010798"/>
    </source>
</evidence>
<dbReference type="GO" id="GO:0016020">
    <property type="term" value="C:membrane"/>
    <property type="evidence" value="ECO:0007669"/>
    <property type="project" value="UniProtKB-SubCell"/>
</dbReference>
<evidence type="ECO:0000256" key="5">
    <source>
        <dbReference type="ARBA" id="ARBA00022679"/>
    </source>
</evidence>
<dbReference type="STRING" id="886293.Sinac_5235"/>
<dbReference type="GO" id="GO:0006679">
    <property type="term" value="P:glucosylceramide biosynthetic process"/>
    <property type="evidence" value="ECO:0007669"/>
    <property type="project" value="TreeGrafter"/>
</dbReference>
<dbReference type="PANTHER" id="PTHR12726:SF0">
    <property type="entry name" value="CERAMIDE GLUCOSYLTRANSFERASE"/>
    <property type="match status" value="1"/>
</dbReference>
<dbReference type="PANTHER" id="PTHR12726">
    <property type="entry name" value="CERAMIDE GLUCOSYLTRANSFERASE"/>
    <property type="match status" value="1"/>
</dbReference>
<feature type="transmembrane region" description="Helical" evidence="9">
    <location>
        <begin position="304"/>
        <end position="322"/>
    </location>
</feature>
<gene>
    <name evidence="10" type="ordered locus">Sinac_5235</name>
</gene>
<dbReference type="OrthoDB" id="9814255at2"/>
<name>L0DJG6_SINAD</name>
<dbReference type="RefSeq" id="WP_015248490.1">
    <property type="nucleotide sequence ID" value="NC_019892.1"/>
</dbReference>
<comment type="pathway">
    <text evidence="2">Lipid metabolism; sphingolipid metabolism.</text>
</comment>
<keyword evidence="5" id="KW-0808">Transferase</keyword>
<accession>L0DJG6</accession>
<dbReference type="CDD" id="cd02520">
    <property type="entry name" value="Glucosylceramide_synthase"/>
    <property type="match status" value="1"/>
</dbReference>
<dbReference type="HOGENOM" id="CLU_030898_2_0_0"/>
<evidence type="ECO:0000256" key="3">
    <source>
        <dbReference type="ARBA" id="ARBA00004991"/>
    </source>
</evidence>
<evidence type="ECO:0000256" key="8">
    <source>
        <dbReference type="ARBA" id="ARBA00023136"/>
    </source>
</evidence>
<dbReference type="InterPro" id="IPR025993">
    <property type="entry name" value="Ceramide_glucosylTrfase"/>
</dbReference>
<dbReference type="AlphaFoldDB" id="L0DJG6"/>
<keyword evidence="8 9" id="KW-0472">Membrane</keyword>
<protein>
    <recommendedName>
        <fullName evidence="12">Ceramide glucosyltransferase</fullName>
    </recommendedName>
</protein>
<keyword evidence="6 9" id="KW-0812">Transmembrane</keyword>
<evidence type="ECO:0000256" key="7">
    <source>
        <dbReference type="ARBA" id="ARBA00022989"/>
    </source>
</evidence>
<dbReference type="KEGG" id="saci:Sinac_5235"/>
<keyword evidence="11" id="KW-1185">Reference proteome</keyword>
<sequence length="402" mass="45310">MAMVNANYLLGLIAIFAVTTTLFGMIALFWATRRRTNLPLFTPPVSIYKPLKGLDEGLEENLRSFFELDYPTFQLLFCVADSDDPAIPTVSRLLAEYPEQDAQLIVGCPAFGLNPKVESLAAMDRYRRHEILLISDSNVRVRPSYLRETACYLAEPGVGLVTNLFVGVGEVQTGAVLENLELNGFIAGGVAAASLLRMTCVVGKSMLMPVRVLEAIGGFAAVRNLLAEDQVIGMRVRKAGYAIRLSHHVIENVNQTRGFRWFLNRHSRWYKIRRRLAFPTFVIEPTANLATIGLVWAFSGETHIAWGGLVVLVGLGMARDAIQTRWLRGTFPRMRHLVLSPAKDLFLLPVWFDALVNDRVQWRGHRFRIGRFTRLRSTGVPLSVRQRVRRVQRLRAQQEHKG</sequence>
<evidence type="ECO:0008006" key="12">
    <source>
        <dbReference type="Google" id="ProtNLM"/>
    </source>
</evidence>
<proteinExistence type="predicted"/>
<evidence type="ECO:0000256" key="2">
    <source>
        <dbReference type="ARBA" id="ARBA00004760"/>
    </source>
</evidence>
<feature type="transmembrane region" description="Helical" evidence="9">
    <location>
        <begin position="6"/>
        <end position="31"/>
    </location>
</feature>
<dbReference type="Proteomes" id="UP000010798">
    <property type="component" value="Chromosome"/>
</dbReference>
<organism evidence="10 11">
    <name type="scientific">Singulisphaera acidiphila (strain ATCC BAA-1392 / DSM 18658 / VKM B-2454 / MOB10)</name>
    <dbReference type="NCBI Taxonomy" id="886293"/>
    <lineage>
        <taxon>Bacteria</taxon>
        <taxon>Pseudomonadati</taxon>
        <taxon>Planctomycetota</taxon>
        <taxon>Planctomycetia</taxon>
        <taxon>Isosphaerales</taxon>
        <taxon>Isosphaeraceae</taxon>
        <taxon>Singulisphaera</taxon>
    </lineage>
</organism>
<keyword evidence="7 9" id="KW-1133">Transmembrane helix</keyword>
<dbReference type="SUPFAM" id="SSF53448">
    <property type="entry name" value="Nucleotide-diphospho-sugar transferases"/>
    <property type="match status" value="1"/>
</dbReference>
<dbReference type="Gene3D" id="3.90.550.10">
    <property type="entry name" value="Spore Coat Polysaccharide Biosynthesis Protein SpsA, Chain A"/>
    <property type="match status" value="1"/>
</dbReference>
<dbReference type="InterPro" id="IPR029044">
    <property type="entry name" value="Nucleotide-diphossugar_trans"/>
</dbReference>
<feature type="transmembrane region" description="Helical" evidence="9">
    <location>
        <begin position="276"/>
        <end position="298"/>
    </location>
</feature>
<reference evidence="10 11" key="1">
    <citation type="submission" date="2012-02" db="EMBL/GenBank/DDBJ databases">
        <title>Complete sequence of chromosome of Singulisphaera acidiphila DSM 18658.</title>
        <authorList>
            <consortium name="US DOE Joint Genome Institute (JGI-PGF)"/>
            <person name="Lucas S."/>
            <person name="Copeland A."/>
            <person name="Lapidus A."/>
            <person name="Glavina del Rio T."/>
            <person name="Dalin E."/>
            <person name="Tice H."/>
            <person name="Bruce D."/>
            <person name="Goodwin L."/>
            <person name="Pitluck S."/>
            <person name="Peters L."/>
            <person name="Ovchinnikova G."/>
            <person name="Chertkov O."/>
            <person name="Kyrpides N."/>
            <person name="Mavromatis K."/>
            <person name="Ivanova N."/>
            <person name="Brettin T."/>
            <person name="Detter J.C."/>
            <person name="Han C."/>
            <person name="Larimer F."/>
            <person name="Land M."/>
            <person name="Hauser L."/>
            <person name="Markowitz V."/>
            <person name="Cheng J.-F."/>
            <person name="Hugenholtz P."/>
            <person name="Woyke T."/>
            <person name="Wu D."/>
            <person name="Tindall B."/>
            <person name="Pomrenke H."/>
            <person name="Brambilla E."/>
            <person name="Klenk H.-P."/>
            <person name="Eisen J.A."/>
        </authorList>
    </citation>
    <scope>NUCLEOTIDE SEQUENCE [LARGE SCALE GENOMIC DNA]</scope>
    <source>
        <strain evidence="11">ATCC BAA-1392 / DSM 18658 / VKM B-2454 / MOB10</strain>
    </source>
</reference>